<dbReference type="Proteomes" id="UP000272778">
    <property type="component" value="Unassembled WGS sequence"/>
</dbReference>
<dbReference type="Gene3D" id="3.20.20.410">
    <property type="entry name" value="Protein of unknown function UPF0759"/>
    <property type="match status" value="1"/>
</dbReference>
<dbReference type="Pfam" id="PF01904">
    <property type="entry name" value="DUF72"/>
    <property type="match status" value="1"/>
</dbReference>
<dbReference type="SUPFAM" id="SSF117396">
    <property type="entry name" value="TM1631-like"/>
    <property type="match status" value="1"/>
</dbReference>
<gene>
    <name evidence="1" type="ORF">D1Y85_11350</name>
</gene>
<sequence>MSILVGTASWTDPTLIKSKRFYPSGCNSAEARLRFYASQFPIVEVDSSYYSMPNGSNSVLWVERTPPHFVFNIKAFRLFTGHQTPRDMFPKDMQAALPQNGKANLYYKDIPDAIRDELWRRYLEAIAPLHDAGKLGAVHFQFAPWVTSGPDGHTHVAHCADRLPPGYRMAVEFRNRSWFDEAHTESTLAFERERGLVHVVVDEPQGGANTIPAVWEVTGDDLALVRLHGRNHETWNIKGATASSERFNYDYNDDELAGLAEEIRKIAAYVAQTHVLFNNNYEDQGQRNARTLMSLLGGTVVSNAV</sequence>
<dbReference type="PANTHER" id="PTHR30348">
    <property type="entry name" value="UNCHARACTERIZED PROTEIN YECE"/>
    <property type="match status" value="1"/>
</dbReference>
<comment type="caution">
    <text evidence="1">The sequence shown here is derived from an EMBL/GenBank/DDBJ whole genome shotgun (WGS) entry which is preliminary data.</text>
</comment>
<dbReference type="InterPro" id="IPR036520">
    <property type="entry name" value="UPF0759_sf"/>
</dbReference>
<dbReference type="PANTHER" id="PTHR30348:SF13">
    <property type="entry name" value="UPF0759 PROTEIN YUNF"/>
    <property type="match status" value="1"/>
</dbReference>
<reference evidence="1 2" key="1">
    <citation type="submission" date="2018-11" db="EMBL/GenBank/DDBJ databases">
        <title>Paraburkholderia sp. DHOA04, isolated from soil.</title>
        <authorList>
            <person name="Gao Z.-H."/>
            <person name="Qiu L.-H."/>
            <person name="Fu J.-C."/>
        </authorList>
    </citation>
    <scope>NUCLEOTIDE SEQUENCE [LARGE SCALE GENOMIC DNA]</scope>
    <source>
        <strain evidence="1 2">DHOA04</strain>
    </source>
</reference>
<dbReference type="InterPro" id="IPR002763">
    <property type="entry name" value="DUF72"/>
</dbReference>
<accession>A0A3N6N6T8</accession>
<proteinExistence type="predicted"/>
<keyword evidence="2" id="KW-1185">Reference proteome</keyword>
<dbReference type="EMBL" id="RQIS01000007">
    <property type="protein sequence ID" value="RQH06471.1"/>
    <property type="molecule type" value="Genomic_DNA"/>
</dbReference>
<dbReference type="AlphaFoldDB" id="A0A3N6N6T8"/>
<evidence type="ECO:0000313" key="1">
    <source>
        <dbReference type="EMBL" id="RQH06471.1"/>
    </source>
</evidence>
<organism evidence="1 2">
    <name type="scientific">Paraburkholderia dinghuensis</name>
    <dbReference type="NCBI Taxonomy" id="2305225"/>
    <lineage>
        <taxon>Bacteria</taxon>
        <taxon>Pseudomonadati</taxon>
        <taxon>Pseudomonadota</taxon>
        <taxon>Betaproteobacteria</taxon>
        <taxon>Burkholderiales</taxon>
        <taxon>Burkholderiaceae</taxon>
        <taxon>Paraburkholderia</taxon>
    </lineage>
</organism>
<name>A0A3N6N6T8_9BURK</name>
<evidence type="ECO:0000313" key="2">
    <source>
        <dbReference type="Proteomes" id="UP000272778"/>
    </source>
</evidence>
<dbReference type="RefSeq" id="WP_124151149.1">
    <property type="nucleotide sequence ID" value="NZ_RQIS01000007.1"/>
</dbReference>
<dbReference type="OrthoDB" id="9780310at2"/>
<protein>
    <submittedName>
        <fullName evidence="1">DUF72 domain-containing protein</fullName>
    </submittedName>
</protein>